<dbReference type="AlphaFoldDB" id="A0A016RY10"/>
<gene>
    <name evidence="1" type="primary">Acey_s0346.g3145</name>
    <name evidence="1" type="ORF">Y032_0346g3145</name>
</gene>
<name>A0A016RY10_9BILA</name>
<comment type="caution">
    <text evidence="1">The sequence shown here is derived from an EMBL/GenBank/DDBJ whole genome shotgun (WGS) entry which is preliminary data.</text>
</comment>
<evidence type="ECO:0000313" key="1">
    <source>
        <dbReference type="EMBL" id="EYB82962.1"/>
    </source>
</evidence>
<proteinExistence type="predicted"/>
<evidence type="ECO:0000313" key="2">
    <source>
        <dbReference type="Proteomes" id="UP000024635"/>
    </source>
</evidence>
<organism evidence="1 2">
    <name type="scientific">Ancylostoma ceylanicum</name>
    <dbReference type="NCBI Taxonomy" id="53326"/>
    <lineage>
        <taxon>Eukaryota</taxon>
        <taxon>Metazoa</taxon>
        <taxon>Ecdysozoa</taxon>
        <taxon>Nematoda</taxon>
        <taxon>Chromadorea</taxon>
        <taxon>Rhabditida</taxon>
        <taxon>Rhabditina</taxon>
        <taxon>Rhabditomorpha</taxon>
        <taxon>Strongyloidea</taxon>
        <taxon>Ancylostomatidae</taxon>
        <taxon>Ancylostomatinae</taxon>
        <taxon>Ancylostoma</taxon>
    </lineage>
</organism>
<reference evidence="2" key="1">
    <citation type="journal article" date="2015" name="Nat. Genet.">
        <title>The genome and transcriptome of the zoonotic hookworm Ancylostoma ceylanicum identify infection-specific gene families.</title>
        <authorList>
            <person name="Schwarz E.M."/>
            <person name="Hu Y."/>
            <person name="Antoshechkin I."/>
            <person name="Miller M.M."/>
            <person name="Sternberg P.W."/>
            <person name="Aroian R.V."/>
        </authorList>
    </citation>
    <scope>NUCLEOTIDE SEQUENCE</scope>
    <source>
        <strain evidence="2">HY135</strain>
    </source>
</reference>
<dbReference type="EMBL" id="JARK01001682">
    <property type="protein sequence ID" value="EYB82962.1"/>
    <property type="molecule type" value="Genomic_DNA"/>
</dbReference>
<sequence>MVHSCLAPYEFKQVGVTAGLNVPIRVAWLRPLFPRDDTPHQRDFARDGTYSTLSLKHAFTASFVRVPPCFSCRKASERCQQSANHTEIDLRIHTFPL</sequence>
<accession>A0A016RY10</accession>
<dbReference type="Proteomes" id="UP000024635">
    <property type="component" value="Unassembled WGS sequence"/>
</dbReference>
<keyword evidence="2" id="KW-1185">Reference proteome</keyword>
<protein>
    <submittedName>
        <fullName evidence="1">Uncharacterized protein</fullName>
    </submittedName>
</protein>